<accession>A0A1E2SJT3</accession>
<comment type="caution">
    <text evidence="1">The sequence shown here is derived from an EMBL/GenBank/DDBJ whole genome shotgun (WGS) entry which is preliminary data.</text>
</comment>
<evidence type="ECO:0000313" key="2">
    <source>
        <dbReference type="Proteomes" id="UP000094426"/>
    </source>
</evidence>
<dbReference type="Proteomes" id="UP000094426">
    <property type="component" value="Unassembled WGS sequence"/>
</dbReference>
<dbReference type="AlphaFoldDB" id="A0A1E2SJT3"/>
<proteinExistence type="predicted"/>
<dbReference type="EMBL" id="LNZG01000023">
    <property type="protein sequence ID" value="ODA89981.1"/>
    <property type="molecule type" value="Genomic_DNA"/>
</dbReference>
<reference evidence="1 2" key="1">
    <citation type="submission" date="2015-11" db="EMBL/GenBank/DDBJ databases">
        <authorList>
            <person name="Zhang Y."/>
            <person name="Guo Z."/>
        </authorList>
    </citation>
    <scope>NUCLEOTIDE SEQUENCE [LARGE SCALE GENOMIC DNA]</scope>
    <source>
        <strain evidence="2">gdw1</strain>
    </source>
</reference>
<gene>
    <name evidence="1" type="ORF">ATY41_02770</name>
</gene>
<dbReference type="OrthoDB" id="5023842at2"/>
<protein>
    <submittedName>
        <fullName evidence="1">Uncharacterized protein</fullName>
    </submittedName>
</protein>
<sequence>MTDTDPLLAAVEALTKPTRTKYLQDVIERWTTKDAEGVEHEHAKVIDRKTVTVEHAPLLDQFRDAVLPSSNTAAGSSSLDSTRNVIDSTASYEYSKIAAQTADWCRIVNTQTVRDARLNLLRWYPRFRYLNAAAQAESWYVNQLRAWARLIRAHLDPPRRRNITYPCPVCGQSSWRNDDEGGMWPLELRYRVDENNRPIIENAICRSCEPVTTWETPAAVYELITEIEERHAG</sequence>
<organism evidence="1 2">
    <name type="scientific">Leifsonia xyli subsp. xyli</name>
    <dbReference type="NCBI Taxonomy" id="59736"/>
    <lineage>
        <taxon>Bacteria</taxon>
        <taxon>Bacillati</taxon>
        <taxon>Actinomycetota</taxon>
        <taxon>Actinomycetes</taxon>
        <taxon>Micrococcales</taxon>
        <taxon>Microbacteriaceae</taxon>
        <taxon>Leifsonia</taxon>
    </lineage>
</organism>
<name>A0A1E2SJT3_LEIXY</name>
<evidence type="ECO:0000313" key="1">
    <source>
        <dbReference type="EMBL" id="ODA89981.1"/>
    </source>
</evidence>
<dbReference type="RefSeq" id="WP_011187014.1">
    <property type="nucleotide sequence ID" value="NZ_LNZG01000023.1"/>
</dbReference>